<evidence type="ECO:0000313" key="3">
    <source>
        <dbReference type="Proteomes" id="UP000592820"/>
    </source>
</evidence>
<organism evidence="2 3">
    <name type="scientific">Paraburkholderia youngii</name>
    <dbReference type="NCBI Taxonomy" id="2782701"/>
    <lineage>
        <taxon>Bacteria</taxon>
        <taxon>Pseudomonadati</taxon>
        <taxon>Pseudomonadota</taxon>
        <taxon>Betaproteobacteria</taxon>
        <taxon>Burkholderiales</taxon>
        <taxon>Burkholderiaceae</taxon>
        <taxon>Paraburkholderia</taxon>
    </lineage>
</organism>
<dbReference type="PANTHER" id="PTHR28037:SF1">
    <property type="entry name" value="ALCOHOL O-ACETYLTRANSFERASE 1-RELATED"/>
    <property type="match status" value="1"/>
</dbReference>
<reference evidence="2 3" key="1">
    <citation type="submission" date="2020-08" db="EMBL/GenBank/DDBJ databases">
        <title>Genomic Encyclopedia of Type Strains, Phase IV (KMG-V): Genome sequencing to study the core and pangenomes of soil and plant-associated prokaryotes.</title>
        <authorList>
            <person name="Whitman W."/>
        </authorList>
    </citation>
    <scope>NUCLEOTIDE SEQUENCE [LARGE SCALE GENOMIC DNA]</scope>
    <source>
        <strain evidence="2 3">JPY162</strain>
    </source>
</reference>
<dbReference type="RefSeq" id="WP_184228393.1">
    <property type="nucleotide sequence ID" value="NZ_JACHDE010000021.1"/>
</dbReference>
<dbReference type="EMBL" id="JACHDE010000021">
    <property type="protein sequence ID" value="MBB5404644.1"/>
    <property type="molecule type" value="Genomic_DNA"/>
</dbReference>
<dbReference type="Pfam" id="PF00668">
    <property type="entry name" value="Condensation"/>
    <property type="match status" value="1"/>
</dbReference>
<dbReference type="PANTHER" id="PTHR28037">
    <property type="entry name" value="ALCOHOL O-ACETYLTRANSFERASE 1-RELATED"/>
    <property type="match status" value="1"/>
</dbReference>
<evidence type="ECO:0000259" key="1">
    <source>
        <dbReference type="Pfam" id="PF00668"/>
    </source>
</evidence>
<dbReference type="Gene3D" id="3.30.559.30">
    <property type="entry name" value="Nonribosomal peptide synthetase, condensation domain"/>
    <property type="match status" value="1"/>
</dbReference>
<proteinExistence type="predicted"/>
<dbReference type="InterPro" id="IPR023213">
    <property type="entry name" value="CAT-like_dom_sf"/>
</dbReference>
<dbReference type="Proteomes" id="UP000592820">
    <property type="component" value="Unassembled WGS sequence"/>
</dbReference>
<sequence>MSNTEQKTTMQDGSTHVLTRELDAFEQILWATDRIEPRHFLLVTEIDNLPSGRDFWPTALAAVQQRHPPLRVRIVCDPGARPRFVATGEPIQFRLDHGTGEAAWMDAATRELHTRFDAEKGPLIRVRLVQGESTSHLLLAVHHAIGDGISAVYLTRDILAAVQGELRAPLPARMSREQLITPGSTASRYDAVSMKVGHIPSRQPVIATFSLSPDVVDELGLRCRSERTTLHSALTAAALLASEGPSRRSLSPINARHHLPSIEDDVGLYITSGITSITEGKTDCFWEAARTVRTQLDQARTLPPLLDNIKAMRSMLANIRSEEDMQALWGAIRCELGYQTVLSNLGMLPFSNSESGVRVRAAYLLLNVEPIPVVGIATVGGRLSVTMSTADGDKHMPWFRRFEQLLSRATSFLR</sequence>
<dbReference type="Gene3D" id="3.30.559.10">
    <property type="entry name" value="Chloramphenicol acetyltransferase-like domain"/>
    <property type="match status" value="1"/>
</dbReference>
<feature type="domain" description="Condensation" evidence="1">
    <location>
        <begin position="58"/>
        <end position="162"/>
    </location>
</feature>
<dbReference type="InterPro" id="IPR001242">
    <property type="entry name" value="Condensation_dom"/>
</dbReference>
<accession>A0A7W8LCT6</accession>
<dbReference type="SUPFAM" id="SSF52777">
    <property type="entry name" value="CoA-dependent acyltransferases"/>
    <property type="match status" value="2"/>
</dbReference>
<evidence type="ECO:0000313" key="2">
    <source>
        <dbReference type="EMBL" id="MBB5404644.1"/>
    </source>
</evidence>
<name>A0A7W8LCT6_9BURK</name>
<protein>
    <recommendedName>
        <fullName evidence="1">Condensation domain-containing protein</fullName>
    </recommendedName>
</protein>
<dbReference type="AlphaFoldDB" id="A0A7W8LCT6"/>
<gene>
    <name evidence="2" type="ORF">HDG41_006740</name>
</gene>
<dbReference type="InterPro" id="IPR052058">
    <property type="entry name" value="Alcohol_O-acetyltransferase"/>
</dbReference>
<dbReference type="GO" id="GO:0003824">
    <property type="term" value="F:catalytic activity"/>
    <property type="evidence" value="ECO:0007669"/>
    <property type="project" value="InterPro"/>
</dbReference>
<comment type="caution">
    <text evidence="2">The sequence shown here is derived from an EMBL/GenBank/DDBJ whole genome shotgun (WGS) entry which is preliminary data.</text>
</comment>